<dbReference type="AlphaFoldDB" id="A0A2U1NQ92"/>
<feature type="compositionally biased region" description="Basic residues" evidence="1">
    <location>
        <begin position="631"/>
        <end position="644"/>
    </location>
</feature>
<feature type="region of interest" description="Disordered" evidence="1">
    <location>
        <begin position="529"/>
        <end position="551"/>
    </location>
</feature>
<proteinExistence type="predicted"/>
<evidence type="ECO:0000313" key="4">
    <source>
        <dbReference type="Proteomes" id="UP000245207"/>
    </source>
</evidence>
<dbReference type="GO" id="GO:0008270">
    <property type="term" value="F:zinc ion binding"/>
    <property type="evidence" value="ECO:0007669"/>
    <property type="project" value="InterPro"/>
</dbReference>
<dbReference type="Pfam" id="PF26130">
    <property type="entry name" value="PB1-like"/>
    <property type="match status" value="1"/>
</dbReference>
<feature type="compositionally biased region" description="Acidic residues" evidence="1">
    <location>
        <begin position="218"/>
        <end position="230"/>
    </location>
</feature>
<dbReference type="InterPro" id="IPR058594">
    <property type="entry name" value="PB1-like_dom_pln"/>
</dbReference>
<accession>A0A2U1NQ92</accession>
<dbReference type="SUPFAM" id="SSF57756">
    <property type="entry name" value="Retrovirus zinc finger-like domains"/>
    <property type="match status" value="1"/>
</dbReference>
<protein>
    <submittedName>
        <fullName evidence="3">Transposase, mutator type</fullName>
    </submittedName>
</protein>
<comment type="caution">
    <text evidence="3">The sequence shown here is derived from an EMBL/GenBank/DDBJ whole genome shotgun (WGS) entry which is preliminary data.</text>
</comment>
<sequence length="644" mass="72308">MLCEWRVRKQGSQSNPYHDYRKFPTVFCLKINHGGEFTTPPKIRYRGGKVNWIDTIDADVFSINEINHMMKDIGYENPSFEYFYKEPNTDLENGLKKLDCDQDVLQLMKFVAKYKVIELYVVHGVNEEPMNVVPLNVDDSLINKDMDNFVLDDNGDDVVDDVSEDEWLRSCLNLVPREKKAVVESEVVGQSNRDKRDESTRSEVEREHGSSSEHDSSSEDDSDSQDSDFDEQDNIIDDVEVDMAEFKRNIDENVEWVGSKDKVEQVEEVFEDEEVDYEDMDTGSESENEGARRKALNMHIRKQKADAKLGGNVWKENFFIGQEFESNTLIKEMLTRVSVEQRRQLYLKKNDKNRLRAHCRGKVPQFTFEDGIESRGSKGKLVEGSKCKVAKGSKGRVAEGSKVKGAEGSNVEGAEGSKKKGAEGSKQKGVKGKGQVGGSTGNFKDGGCSIEDKEESCPWFLQCSKLPNKETWAVKTFHDTHTCLQSRKVKRCTATFLSKTVEAMYMFKINPPNGPELWEKSNNLNTIIPPAPKPQIGRPPKKRRKSAAELSEGIVQGKKLSRAGKSITCSNCKGVGHNKKSCPNVTSASNAQGPNVGATHTTHAYRDTQAASEIHICSQAPPATQVTKSLPSKRQKRPVKKMNL</sequence>
<feature type="compositionally biased region" description="Polar residues" evidence="1">
    <location>
        <begin position="621"/>
        <end position="630"/>
    </location>
</feature>
<evidence type="ECO:0000256" key="1">
    <source>
        <dbReference type="SAM" id="MobiDB-lite"/>
    </source>
</evidence>
<feature type="region of interest" description="Disordered" evidence="1">
    <location>
        <begin position="398"/>
        <end position="445"/>
    </location>
</feature>
<dbReference type="Proteomes" id="UP000245207">
    <property type="component" value="Unassembled WGS sequence"/>
</dbReference>
<evidence type="ECO:0000313" key="3">
    <source>
        <dbReference type="EMBL" id="PWA75620.1"/>
    </source>
</evidence>
<evidence type="ECO:0000259" key="2">
    <source>
        <dbReference type="Pfam" id="PF26130"/>
    </source>
</evidence>
<feature type="domain" description="PB1-like" evidence="2">
    <location>
        <begin position="29"/>
        <end position="123"/>
    </location>
</feature>
<dbReference type="OrthoDB" id="998442at2759"/>
<dbReference type="GO" id="GO:0003676">
    <property type="term" value="F:nucleic acid binding"/>
    <property type="evidence" value="ECO:0007669"/>
    <property type="project" value="InterPro"/>
</dbReference>
<dbReference type="EMBL" id="PKPP01002382">
    <property type="protein sequence ID" value="PWA75620.1"/>
    <property type="molecule type" value="Genomic_DNA"/>
</dbReference>
<keyword evidence="4" id="KW-1185">Reference proteome</keyword>
<reference evidence="3 4" key="1">
    <citation type="journal article" date="2018" name="Mol. Plant">
        <title>The genome of Artemisia annua provides insight into the evolution of Asteraceae family and artemisinin biosynthesis.</title>
        <authorList>
            <person name="Shen Q."/>
            <person name="Zhang L."/>
            <person name="Liao Z."/>
            <person name="Wang S."/>
            <person name="Yan T."/>
            <person name="Shi P."/>
            <person name="Liu M."/>
            <person name="Fu X."/>
            <person name="Pan Q."/>
            <person name="Wang Y."/>
            <person name="Lv Z."/>
            <person name="Lu X."/>
            <person name="Zhang F."/>
            <person name="Jiang W."/>
            <person name="Ma Y."/>
            <person name="Chen M."/>
            <person name="Hao X."/>
            <person name="Li L."/>
            <person name="Tang Y."/>
            <person name="Lv G."/>
            <person name="Zhou Y."/>
            <person name="Sun X."/>
            <person name="Brodelius P.E."/>
            <person name="Rose J.K.C."/>
            <person name="Tang K."/>
        </authorList>
    </citation>
    <scope>NUCLEOTIDE SEQUENCE [LARGE SCALE GENOMIC DNA]</scope>
    <source>
        <strain evidence="4">cv. Huhao1</strain>
        <tissue evidence="3">Leaf</tissue>
    </source>
</reference>
<feature type="compositionally biased region" description="Basic and acidic residues" evidence="1">
    <location>
        <begin position="415"/>
        <end position="426"/>
    </location>
</feature>
<organism evidence="3 4">
    <name type="scientific">Artemisia annua</name>
    <name type="common">Sweet wormwood</name>
    <dbReference type="NCBI Taxonomy" id="35608"/>
    <lineage>
        <taxon>Eukaryota</taxon>
        <taxon>Viridiplantae</taxon>
        <taxon>Streptophyta</taxon>
        <taxon>Embryophyta</taxon>
        <taxon>Tracheophyta</taxon>
        <taxon>Spermatophyta</taxon>
        <taxon>Magnoliopsida</taxon>
        <taxon>eudicotyledons</taxon>
        <taxon>Gunneridae</taxon>
        <taxon>Pentapetalae</taxon>
        <taxon>asterids</taxon>
        <taxon>campanulids</taxon>
        <taxon>Asterales</taxon>
        <taxon>Asteraceae</taxon>
        <taxon>Asteroideae</taxon>
        <taxon>Anthemideae</taxon>
        <taxon>Artemisiinae</taxon>
        <taxon>Artemisia</taxon>
    </lineage>
</organism>
<feature type="region of interest" description="Disordered" evidence="1">
    <location>
        <begin position="620"/>
        <end position="644"/>
    </location>
</feature>
<name>A0A2U1NQ92_ARTAN</name>
<gene>
    <name evidence="3" type="ORF">CTI12_AA241360</name>
</gene>
<feature type="region of interest" description="Disordered" evidence="1">
    <location>
        <begin position="183"/>
        <end position="230"/>
    </location>
</feature>
<dbReference type="InterPro" id="IPR036875">
    <property type="entry name" value="Znf_CCHC_sf"/>
</dbReference>
<feature type="compositionally biased region" description="Basic and acidic residues" evidence="1">
    <location>
        <begin position="192"/>
        <end position="217"/>
    </location>
</feature>